<keyword evidence="7" id="KW-0862">Zinc</keyword>
<dbReference type="GO" id="GO:0008270">
    <property type="term" value="F:zinc ion binding"/>
    <property type="evidence" value="ECO:0007669"/>
    <property type="project" value="UniProtKB-KW"/>
</dbReference>
<dbReference type="GO" id="GO:1990450">
    <property type="term" value="F:linear polyubiquitin binding"/>
    <property type="evidence" value="ECO:0007669"/>
    <property type="project" value="TreeGrafter"/>
</dbReference>
<feature type="region of interest" description="Disordered" evidence="9">
    <location>
        <begin position="1864"/>
        <end position="1883"/>
    </location>
</feature>
<dbReference type="Proteomes" id="UP000079169">
    <property type="component" value="Unplaced"/>
</dbReference>
<keyword evidence="2" id="KW-0808">Transferase</keyword>
<evidence type="ECO:0000256" key="8">
    <source>
        <dbReference type="PROSITE-ProRule" id="PRU00175"/>
    </source>
</evidence>
<dbReference type="InterPro" id="IPR013083">
    <property type="entry name" value="Znf_RING/FYVE/PHD"/>
</dbReference>
<dbReference type="GO" id="GO:0036435">
    <property type="term" value="F:K48-linked polyubiquitin modification-dependent protein binding"/>
    <property type="evidence" value="ECO:0007669"/>
    <property type="project" value="TreeGrafter"/>
</dbReference>
<sequence>MQNPGGPLNKKEQPKWRPMQISNPSTKLRQARSMPHWVTRDTPPSSVIPPPPPPPDNTGHTDPDYEVIEFPSQQYSNTEPVLEKVRKSKTPGRCDLCGSSIPTVKCDQCPSQHFCASCDDMYHRHPKRQHHARKPLGPPLIRPPLPPKGEAVSAPVPPPRRNKHSSGRSSASRFTPSPLSSQFQLSSSTHTLKKEPSGLIGSLKRFMGGRPLPPPPHRVNTIHKRKRQSSNPKPTVNLSQAQSMAQLNCPSCLHHPPGGAPMGWNDWTSTVNLHHPTPLPGWSTMGPPRHNAWHGSQILPQSQFGTAPREEFSRRNSLRHSARRSRRDSSSERSEFRHRDDVRSRHPDSSSDEESFHQHQRGGSKHSRHGGRSSPAMSHRSRHPLSDIDSEGDTQSRRGGRRRRRNKSPQASPAMSRKSTRHSPVMSRHGGHSPVMSRRGGRQSPTGSKSHRRAKQGPSPTFSRRRESSASESELSSEMEASKRSSKPNPPVERQSSRDGKLMRPWSKSSKATEEVASAPEKTSRVTSPVQSILSAGDKSEGWECAHCTLVNPPGTTVCSVCCKTSNASLAAKSEEDVEEGMKKLTVGEEREPTAPNGKPESGLLKKGRAQSVDFLGRADVTSTGTSPPPQSISTQTYDYGGGGGIGLKRATSLADDVWRPITRSISRQSTLDSHSMATSPIPTLWGKQHITIIVKNYAENIKAPSSCDSGYLDWDSDRRTRSDDDIATNNNVTGEVHSREVSYMRDWLSDDTFTKQKRSKSMSELNQPYYYDDNTGDINAVVGNMQLRYETDNNKPITHRISTIYSSNVDLTINTEPMQYHEEAAGTRQGERNDSIDYIDEDDAEKPMQYHEEDAGTRQGERNDSIDYIDEDDAESLTIRNTLHNEYVAAIVTESQFTNQTVNDRPPGSSQQTDTLQRPDQPVKNDGEKAFKTAFVPYLKMKFSGESQETNQKTSVESNASLKELVSLPNNNTQKPTRTNKDQLSIPSQTNLETKTESTPSGELKYTNSFSGKNCKRPNVAKRKLTKSIKSVKKKVKSKLLGQKTSNEPEIGNETFALESPGGNRPEGHNIIPEITKTINQNENVKTDQKASTVKEEESLKQNTESVKTKLKDDEIQDPSHIKPTSAQTQNVSTSLETNNSEQNLSIAIKNTQQINEEAKVVSNPKEVEKHQKVHSTESNESRGTGVSLLLTEKSNLTKTVISKTILSSNDEQVQRDSTIDKANITQSSTIDDIQATVSNHTETKTDTHPNMEVQQTISENKSLFQTKKSNLKKPAEDISKSNLQEGKITKVTDVNFIDDKPKEKVTVEFEKDIIFVSDGETHKLIIKPVIEKIESIEKDDITNNEILVQAIDPISDENNKNDTKSNVPTIEKLKENRELVDSKSKQELEDYEIEQETGAESYDEEEYTDDESQNDDVKNETSGTTESSNLITKQFVKPTNQATTHNQTKGNTRTESFSDDQYIDAKDTSSSSGKIEYSTDDNSDFLSVASEFSQLETFLNEMSVQPKSSRGINKNAKDVKTSPEIEVEEKNNTASQKVDDKKKAVQIVKTSPEIEVEEKNNTASQKVDDKKKAVQILTSKIAQIQFQEKNYMSNISPSNNENESPNSKINTTGEHFEPHVGIKIETPSTSNSDKEIVIQIERAGTSSSADVSSEILDSSSRYDSRDIPSSSQHNTGNTRPPKTIDESKLTMSENKQEILELLKQNSSSMYDPRDIQSSSQHNTENTRPPKTIDESKMTMTENKQEILELLKQSLSNETVLEDIVNKLFSSVMGETNALNKATIPNTSANLDIAQATNMNLDALGPSSSYSNDQSKLQTNMVNNQAHSSNNIAQATNMNQDALGPSSSYSNDQSKLQTNMVNNQAHSSNTPHTLVNPGTSNDLPLEPLSINVEQLDNVAPNPQSLLAFSPPGNEASDFEREVRRCLAEGLVSNYDQAELAVKLMRMSFDRELSVAAAKDCSTEQAALAYLQQECTLCAGKYPMGQMVSMLECEHHCCHDCALAYFTLTISERSINDCVCPFCKAPDLSQFDSDRALNYFSNLDILLKSMLDEKSHELFQRKLRDRTLMADPNFKWCTKCSSGYIADPRHRKFICPDCNSVTCAKCNRPVSILEKSIH</sequence>
<evidence type="ECO:0000259" key="10">
    <source>
        <dbReference type="PROSITE" id="PS50089"/>
    </source>
</evidence>
<feature type="compositionally biased region" description="Low complexity" evidence="9">
    <location>
        <begin position="470"/>
        <end position="479"/>
    </location>
</feature>
<feature type="compositionally biased region" description="Polar residues" evidence="9">
    <location>
        <begin position="1422"/>
        <end position="1457"/>
    </location>
</feature>
<dbReference type="KEGG" id="dci:103511208"/>
<feature type="compositionally biased region" description="Polar residues" evidence="9">
    <location>
        <begin position="1706"/>
        <end position="1730"/>
    </location>
</feature>
<dbReference type="PaxDb" id="121845-A0A3Q0IX69"/>
<evidence type="ECO:0000256" key="5">
    <source>
        <dbReference type="ARBA" id="ARBA00022771"/>
    </source>
</evidence>
<feature type="region of interest" description="Disordered" evidence="9">
    <location>
        <begin position="1163"/>
        <end position="1186"/>
    </location>
</feature>
<feature type="compositionally biased region" description="Polar residues" evidence="9">
    <location>
        <begin position="1646"/>
        <end position="1661"/>
    </location>
</feature>
<feature type="compositionally biased region" description="Polar residues" evidence="9">
    <location>
        <begin position="229"/>
        <end position="239"/>
    </location>
</feature>
<feature type="compositionally biased region" description="Basic and acidic residues" evidence="9">
    <location>
        <begin position="1517"/>
        <end position="1541"/>
    </location>
</feature>
<feature type="compositionally biased region" description="Polar residues" evidence="9">
    <location>
        <begin position="969"/>
        <end position="1013"/>
    </location>
</feature>
<dbReference type="InterPro" id="IPR026254">
    <property type="entry name" value="RNF31-like"/>
</dbReference>
<comment type="similarity">
    <text evidence="1">Belongs to the RBR family.</text>
</comment>
<dbReference type="PROSITE" id="PS51873">
    <property type="entry name" value="TRIAD"/>
    <property type="match status" value="1"/>
</dbReference>
<feature type="compositionally biased region" description="Low complexity" evidence="9">
    <location>
        <begin position="1596"/>
        <end position="1612"/>
    </location>
</feature>
<feature type="region of interest" description="Disordered" evidence="9">
    <location>
        <begin position="1085"/>
        <end position="1141"/>
    </location>
</feature>
<feature type="region of interest" description="Disordered" evidence="9">
    <location>
        <begin position="1"/>
        <end position="94"/>
    </location>
</feature>
<dbReference type="SUPFAM" id="SSF57850">
    <property type="entry name" value="RING/U-box"/>
    <property type="match status" value="2"/>
</dbReference>
<feature type="compositionally biased region" description="Pro residues" evidence="9">
    <location>
        <begin position="136"/>
        <end position="147"/>
    </location>
</feature>
<keyword evidence="6" id="KW-0833">Ubl conjugation pathway</keyword>
<dbReference type="InterPro" id="IPR020458">
    <property type="entry name" value="Znf_DskA_TraR_CS"/>
</dbReference>
<dbReference type="Gene3D" id="3.30.40.10">
    <property type="entry name" value="Zinc/RING finger domain, C3HC4 (zinc finger)"/>
    <property type="match status" value="1"/>
</dbReference>
<feature type="region of interest" description="Disordered" evidence="9">
    <location>
        <begin position="1643"/>
        <end position="1690"/>
    </location>
</feature>
<dbReference type="InterPro" id="IPR044066">
    <property type="entry name" value="TRIAD_supradom"/>
</dbReference>
<dbReference type="InterPro" id="IPR001841">
    <property type="entry name" value="Znf_RING"/>
</dbReference>
<dbReference type="GeneID" id="103511208"/>
<evidence type="ECO:0000256" key="7">
    <source>
        <dbReference type="ARBA" id="ARBA00022833"/>
    </source>
</evidence>
<feature type="compositionally biased region" description="Basic and acidic residues" evidence="9">
    <location>
        <begin position="1108"/>
        <end position="1122"/>
    </location>
</feature>
<feature type="compositionally biased region" description="Basic and acidic residues" evidence="9">
    <location>
        <begin position="846"/>
        <end position="866"/>
    </location>
</feature>
<feature type="region of interest" description="Disordered" evidence="9">
    <location>
        <begin position="304"/>
        <end position="530"/>
    </location>
</feature>
<evidence type="ECO:0000259" key="11">
    <source>
        <dbReference type="PROSITE" id="PS51873"/>
    </source>
</evidence>
<organism evidence="12 13">
    <name type="scientific">Diaphorina citri</name>
    <name type="common">Asian citrus psyllid</name>
    <dbReference type="NCBI Taxonomy" id="121845"/>
    <lineage>
        <taxon>Eukaryota</taxon>
        <taxon>Metazoa</taxon>
        <taxon>Ecdysozoa</taxon>
        <taxon>Arthropoda</taxon>
        <taxon>Hexapoda</taxon>
        <taxon>Insecta</taxon>
        <taxon>Pterygota</taxon>
        <taxon>Neoptera</taxon>
        <taxon>Paraneoptera</taxon>
        <taxon>Hemiptera</taxon>
        <taxon>Sternorrhyncha</taxon>
        <taxon>Psylloidea</taxon>
        <taxon>Psyllidae</taxon>
        <taxon>Diaphorininae</taxon>
        <taxon>Diaphorina</taxon>
    </lineage>
</organism>
<feature type="compositionally biased region" description="Basic residues" evidence="9">
    <location>
        <begin position="316"/>
        <end position="326"/>
    </location>
</feature>
<dbReference type="CDD" id="cd19815">
    <property type="entry name" value="Bbox1_HOIP"/>
    <property type="match status" value="1"/>
</dbReference>
<feature type="domain" description="RING-type" evidence="11">
    <location>
        <begin position="1971"/>
        <end position="2118"/>
    </location>
</feature>
<dbReference type="GO" id="GO:0071797">
    <property type="term" value="C:LUBAC complex"/>
    <property type="evidence" value="ECO:0007669"/>
    <property type="project" value="InterPro"/>
</dbReference>
<dbReference type="Gene3D" id="2.30.30.380">
    <property type="entry name" value="Zn-finger domain of Sec23/24"/>
    <property type="match status" value="1"/>
</dbReference>
<dbReference type="SMART" id="SM00547">
    <property type="entry name" value="ZnF_RBZ"/>
    <property type="match status" value="1"/>
</dbReference>
<name>A0A3Q0IX69_DIACI</name>
<feature type="domain" description="RING-type" evidence="10">
    <location>
        <begin position="1975"/>
        <end position="2024"/>
    </location>
</feature>
<feature type="compositionally biased region" description="Basic residues" evidence="9">
    <location>
        <begin position="398"/>
        <end position="407"/>
    </location>
</feature>
<dbReference type="PROSITE" id="PS01102">
    <property type="entry name" value="ZF_DKSA_1"/>
    <property type="match status" value="1"/>
</dbReference>
<evidence type="ECO:0000256" key="9">
    <source>
        <dbReference type="SAM" id="MobiDB-lite"/>
    </source>
</evidence>
<feature type="region of interest" description="Disordered" evidence="9">
    <location>
        <begin position="1508"/>
        <end position="1541"/>
    </location>
</feature>
<feature type="compositionally biased region" description="Polar residues" evidence="9">
    <location>
        <begin position="899"/>
        <end position="919"/>
    </location>
</feature>
<feature type="compositionally biased region" description="Basic residues" evidence="9">
    <location>
        <begin position="358"/>
        <end position="371"/>
    </location>
</feature>
<feature type="region of interest" description="Disordered" evidence="9">
    <location>
        <begin position="1037"/>
        <end position="1068"/>
    </location>
</feature>
<evidence type="ECO:0000313" key="13">
    <source>
        <dbReference type="RefSeq" id="XP_026680832.1"/>
    </source>
</evidence>
<dbReference type="PROSITE" id="PS01358">
    <property type="entry name" value="ZF_RANBP2_1"/>
    <property type="match status" value="1"/>
</dbReference>
<evidence type="ECO:0000256" key="6">
    <source>
        <dbReference type="ARBA" id="ARBA00022786"/>
    </source>
</evidence>
<feature type="compositionally biased region" description="Acidic residues" evidence="9">
    <location>
        <begin position="1391"/>
        <end position="1416"/>
    </location>
</feature>
<feature type="compositionally biased region" description="Polar residues" evidence="9">
    <location>
        <begin position="1669"/>
        <end position="1682"/>
    </location>
</feature>
<dbReference type="SMART" id="SM00647">
    <property type="entry name" value="IBR"/>
    <property type="match status" value="1"/>
</dbReference>
<dbReference type="GO" id="GO:0070530">
    <property type="term" value="F:K63-linked polyubiquitin modification-dependent protein binding"/>
    <property type="evidence" value="ECO:0007669"/>
    <property type="project" value="TreeGrafter"/>
</dbReference>
<dbReference type="RefSeq" id="XP_026680832.1">
    <property type="nucleotide sequence ID" value="XM_026825031.1"/>
</dbReference>
<keyword evidence="4" id="KW-0677">Repeat</keyword>
<keyword evidence="5 8" id="KW-0863">Zinc-finger</keyword>
<feature type="region of interest" description="Disordered" evidence="9">
    <location>
        <begin position="129"/>
        <end position="239"/>
    </location>
</feature>
<feature type="compositionally biased region" description="Basic and acidic residues" evidence="9">
    <location>
        <begin position="327"/>
        <end position="357"/>
    </location>
</feature>
<evidence type="ECO:0000313" key="12">
    <source>
        <dbReference type="Proteomes" id="UP000079169"/>
    </source>
</evidence>
<feature type="region of interest" description="Disordered" evidence="9">
    <location>
        <begin position="1596"/>
        <end position="1616"/>
    </location>
</feature>
<feature type="compositionally biased region" description="Polar residues" evidence="9">
    <location>
        <begin position="1124"/>
        <end position="1141"/>
    </location>
</feature>
<dbReference type="InterPro" id="IPR002867">
    <property type="entry name" value="IBR_dom"/>
</dbReference>
<dbReference type="STRING" id="121845.A0A3Q0IX69"/>
<dbReference type="GO" id="GO:0097039">
    <property type="term" value="P:protein linear polyubiquitination"/>
    <property type="evidence" value="ECO:0007669"/>
    <property type="project" value="TreeGrafter"/>
</dbReference>
<dbReference type="InterPro" id="IPR047541">
    <property type="entry name" value="RNF31_RBR_mRING-HC-like"/>
</dbReference>
<feature type="region of interest" description="Disordered" evidence="9">
    <location>
        <begin position="1357"/>
        <end position="1480"/>
    </location>
</feature>
<dbReference type="InterPro" id="IPR001876">
    <property type="entry name" value="Znf_RanBP2"/>
</dbReference>
<feature type="region of interest" description="Disordered" evidence="9">
    <location>
        <begin position="1706"/>
        <end position="1734"/>
    </location>
</feature>
<dbReference type="PROSITE" id="PS50089">
    <property type="entry name" value="ZF_RING_2"/>
    <property type="match status" value="1"/>
</dbReference>
<feature type="region of interest" description="Disordered" evidence="9">
    <location>
        <begin position="843"/>
        <end position="866"/>
    </location>
</feature>
<feature type="compositionally biased region" description="Basic and acidic residues" evidence="9">
    <location>
        <begin position="1373"/>
        <end position="1390"/>
    </location>
</feature>
<evidence type="ECO:0000256" key="4">
    <source>
        <dbReference type="ARBA" id="ARBA00022737"/>
    </source>
</evidence>
<feature type="region of interest" description="Disordered" evidence="9">
    <location>
        <begin position="966"/>
        <end position="1021"/>
    </location>
</feature>
<dbReference type="PANTHER" id="PTHR16004:SF2">
    <property type="entry name" value="E3 UBIQUITIN-PROTEIN LIGASE LUBEL"/>
    <property type="match status" value="1"/>
</dbReference>
<keyword evidence="3" id="KW-0479">Metal-binding</keyword>
<evidence type="ECO:0000256" key="1">
    <source>
        <dbReference type="ARBA" id="ARBA00008278"/>
    </source>
</evidence>
<dbReference type="PANTHER" id="PTHR16004">
    <property type="entry name" value="RING FINGER PROTEIN 31-RELATED"/>
    <property type="match status" value="1"/>
</dbReference>
<evidence type="ECO:0000256" key="3">
    <source>
        <dbReference type="ARBA" id="ARBA00022723"/>
    </source>
</evidence>
<evidence type="ECO:0000256" key="2">
    <source>
        <dbReference type="ARBA" id="ARBA00022679"/>
    </source>
</evidence>
<feature type="compositionally biased region" description="Pro residues" evidence="9">
    <location>
        <begin position="46"/>
        <end position="56"/>
    </location>
</feature>
<feature type="compositionally biased region" description="Basic and acidic residues" evidence="9">
    <location>
        <begin position="1086"/>
        <end position="1101"/>
    </location>
</feature>
<feature type="compositionally biased region" description="Low complexity" evidence="9">
    <location>
        <begin position="175"/>
        <end position="189"/>
    </location>
</feature>
<dbReference type="CDD" id="cd16631">
    <property type="entry name" value="mRING-HC-C4C4_RBR_HOIP"/>
    <property type="match status" value="1"/>
</dbReference>
<dbReference type="GO" id="GO:0061630">
    <property type="term" value="F:ubiquitin protein ligase activity"/>
    <property type="evidence" value="ECO:0007669"/>
    <property type="project" value="TreeGrafter"/>
</dbReference>
<accession>A0A3Q0IX69</accession>
<keyword evidence="12" id="KW-1185">Reference proteome</keyword>
<protein>
    <submittedName>
        <fullName evidence="13">Uncharacterized protein LOC103511208</fullName>
    </submittedName>
</protein>
<reference evidence="13" key="1">
    <citation type="submission" date="2025-08" db="UniProtKB">
        <authorList>
            <consortium name="RefSeq"/>
        </authorList>
    </citation>
    <scope>IDENTIFICATION</scope>
</reference>
<feature type="compositionally biased region" description="Basic and acidic residues" evidence="9">
    <location>
        <begin position="1167"/>
        <end position="1182"/>
    </location>
</feature>
<feature type="region of interest" description="Disordered" evidence="9">
    <location>
        <begin position="899"/>
        <end position="928"/>
    </location>
</feature>
<dbReference type="InterPro" id="IPR047543">
    <property type="entry name" value="Bbox1_RNF31-like"/>
</dbReference>
<gene>
    <name evidence="13" type="primary">LOC103511208</name>
</gene>
<dbReference type="Pfam" id="PF01485">
    <property type="entry name" value="IBR"/>
    <property type="match status" value="1"/>
</dbReference>
<proteinExistence type="inferred from homology"/>